<dbReference type="EMBL" id="CVQI01014446">
    <property type="protein sequence ID" value="CRK23267.1"/>
    <property type="molecule type" value="Genomic_DNA"/>
</dbReference>
<evidence type="ECO:0000313" key="2">
    <source>
        <dbReference type="EMBL" id="CRK23267.1"/>
    </source>
</evidence>
<dbReference type="AlphaFoldDB" id="A0A0G4LMM6"/>
<proteinExistence type="predicted"/>
<dbReference type="Proteomes" id="UP000045706">
    <property type="component" value="Unassembled WGS sequence"/>
</dbReference>
<evidence type="ECO:0000256" key="1">
    <source>
        <dbReference type="SAM" id="MobiDB-lite"/>
    </source>
</evidence>
<protein>
    <submittedName>
        <fullName evidence="2">Uncharacterized protein</fullName>
    </submittedName>
</protein>
<organism evidence="2 3">
    <name type="scientific">Verticillium longisporum</name>
    <name type="common">Verticillium dahliae var. longisporum</name>
    <dbReference type="NCBI Taxonomy" id="100787"/>
    <lineage>
        <taxon>Eukaryota</taxon>
        <taxon>Fungi</taxon>
        <taxon>Dikarya</taxon>
        <taxon>Ascomycota</taxon>
        <taxon>Pezizomycotina</taxon>
        <taxon>Sordariomycetes</taxon>
        <taxon>Hypocreomycetidae</taxon>
        <taxon>Glomerellales</taxon>
        <taxon>Plectosphaerellaceae</taxon>
        <taxon>Verticillium</taxon>
    </lineage>
</organism>
<accession>A0A0G4LMM6</accession>
<feature type="region of interest" description="Disordered" evidence="1">
    <location>
        <begin position="1"/>
        <end position="68"/>
    </location>
</feature>
<reference evidence="3" key="1">
    <citation type="submission" date="2015-05" db="EMBL/GenBank/DDBJ databases">
        <authorList>
            <person name="Fogelqvist Johan"/>
        </authorList>
    </citation>
    <scope>NUCLEOTIDE SEQUENCE [LARGE SCALE GENOMIC DNA]</scope>
</reference>
<name>A0A0G4LMM6_VERLO</name>
<gene>
    <name evidence="2" type="ORF">BN1723_003022</name>
</gene>
<feature type="compositionally biased region" description="Polar residues" evidence="1">
    <location>
        <begin position="1"/>
        <end position="14"/>
    </location>
</feature>
<sequence>MLPASPESTGTTVFSDGVLRSSRQPPTPPPSNVSTVDLGPLTPKLSIDSAVEGGNTKGKHRSLGPAPGDVINCSAQRLSLGAEGANPGGILVEDSIASSSSQDTVIVWLASIDREGDGLQDDGGSQQIEGFSLSELIWEAKKLSQSVII</sequence>
<evidence type="ECO:0000313" key="3">
    <source>
        <dbReference type="Proteomes" id="UP000045706"/>
    </source>
</evidence>